<gene>
    <name evidence="3" type="ORF">SMACR_08502</name>
</gene>
<protein>
    <submittedName>
        <fullName evidence="3">Uncharacterized protein</fullName>
    </submittedName>
</protein>
<evidence type="ECO:0000313" key="3">
    <source>
        <dbReference type="EMBL" id="KAA8632175.1"/>
    </source>
</evidence>
<keyword evidence="2" id="KW-0472">Membrane</keyword>
<feature type="transmembrane region" description="Helical" evidence="2">
    <location>
        <begin position="313"/>
        <end position="335"/>
    </location>
</feature>
<feature type="compositionally biased region" description="Polar residues" evidence="1">
    <location>
        <begin position="636"/>
        <end position="645"/>
    </location>
</feature>
<dbReference type="EMBL" id="NMPR01000060">
    <property type="protein sequence ID" value="KAA8632175.1"/>
    <property type="molecule type" value="Genomic_DNA"/>
</dbReference>
<organism evidence="3 4">
    <name type="scientific">Sordaria macrospora</name>
    <dbReference type="NCBI Taxonomy" id="5147"/>
    <lineage>
        <taxon>Eukaryota</taxon>
        <taxon>Fungi</taxon>
        <taxon>Dikarya</taxon>
        <taxon>Ascomycota</taxon>
        <taxon>Pezizomycotina</taxon>
        <taxon>Sordariomycetes</taxon>
        <taxon>Sordariomycetidae</taxon>
        <taxon>Sordariales</taxon>
        <taxon>Sordariaceae</taxon>
        <taxon>Sordaria</taxon>
    </lineage>
</organism>
<dbReference type="Proteomes" id="UP000433876">
    <property type="component" value="Unassembled WGS sequence"/>
</dbReference>
<dbReference type="VEuPathDB" id="FungiDB:SMAC_08502"/>
<evidence type="ECO:0000256" key="2">
    <source>
        <dbReference type="SAM" id="Phobius"/>
    </source>
</evidence>
<evidence type="ECO:0000256" key="1">
    <source>
        <dbReference type="SAM" id="MobiDB-lite"/>
    </source>
</evidence>
<sequence length="645" mass="70433">MRLNSTARCTHIEDDEFMAKCPPSARNQDVSLRTFNGTLDICTGQDVEGNPWGNLERDGYFQIKNITEVAYVNMTLSKSYDSDQLILRCTGATTLGYFELGNHYNSGQHGPLVSARSDRPALWTQDGFIRDTQVSGIGGSAHPDYDLTMVTDPGLAMNWSPGPLLLVLHALFGNGSVFHLAQGIATPNNTSSPLGDPQTLSNALCQARSFPFRRINGRMANPCSYYNRDGSDWLWASSKLYDLLTLFSRSLFPWEMLDGVTNIEMAIHLASQTLMEAATYPGSDDDNSDGVDRIWSLLADETTWLQFVVSDKAMIALSVLIALQAVGILVLLWYICRAPTWTTTLDTMAIARITHQIKDDGLIKGLGLRQPTKGEWEYLAGVDALVGLSKGVSVELSTPMNGGRSAGAPAPAPIPSPGLLVPEHQDGHTSTPSIRTSPPNEQSTVPVSPVSPVSATFFTTAPSPEPSQHLQPTLNHSTPSSRRHSFIDADLDADHLHADEDSDDNLPPAYTPRGAPPVIGQAGFPDSLHSQGHMHSAATSRFGILPQHQTSLLPPLIPPPNPFEEVEQINRRAELMRRRAGEHSEEITVQVGGEGLIDRRARKRARLGLLKTVEGGDEEEATRRTEREERDRVGNRNASGRDTNV</sequence>
<accession>A0A8S8ZV35</accession>
<feature type="region of interest" description="Disordered" evidence="1">
    <location>
        <begin position="399"/>
        <end position="483"/>
    </location>
</feature>
<keyword evidence="2" id="KW-0812">Transmembrane</keyword>
<evidence type="ECO:0000313" key="4">
    <source>
        <dbReference type="Proteomes" id="UP000433876"/>
    </source>
</evidence>
<feature type="compositionally biased region" description="Low complexity" evidence="1">
    <location>
        <begin position="445"/>
        <end position="454"/>
    </location>
</feature>
<name>A0A8S8ZV35_SORMA</name>
<reference evidence="3 4" key="1">
    <citation type="submission" date="2017-07" db="EMBL/GenBank/DDBJ databases">
        <title>Genome sequence of the Sordaria macrospora wild type strain R19027.</title>
        <authorList>
            <person name="Nowrousian M."/>
            <person name="Teichert I."/>
            <person name="Kueck U."/>
        </authorList>
    </citation>
    <scope>NUCLEOTIDE SEQUENCE [LARGE SCALE GENOMIC DNA]</scope>
    <source>
        <strain evidence="3 4">R19027</strain>
        <tissue evidence="3">Mycelium</tissue>
    </source>
</reference>
<feature type="compositionally biased region" description="Polar residues" evidence="1">
    <location>
        <begin position="456"/>
        <end position="480"/>
    </location>
</feature>
<keyword evidence="2" id="KW-1133">Transmembrane helix</keyword>
<dbReference type="AlphaFoldDB" id="A0A8S8ZV35"/>
<feature type="compositionally biased region" description="Basic and acidic residues" evidence="1">
    <location>
        <begin position="621"/>
        <end position="634"/>
    </location>
</feature>
<comment type="caution">
    <text evidence="3">The sequence shown here is derived from an EMBL/GenBank/DDBJ whole genome shotgun (WGS) entry which is preliminary data.</text>
</comment>
<feature type="region of interest" description="Disordered" evidence="1">
    <location>
        <begin position="612"/>
        <end position="645"/>
    </location>
</feature>
<feature type="compositionally biased region" description="Polar residues" evidence="1">
    <location>
        <begin position="428"/>
        <end position="444"/>
    </location>
</feature>
<proteinExistence type="predicted"/>